<keyword evidence="1" id="KW-1185">Reference proteome</keyword>
<dbReference type="InterPro" id="IPR036866">
    <property type="entry name" value="RibonucZ/Hydroxyglut_hydro"/>
</dbReference>
<dbReference type="GO" id="GO:0006749">
    <property type="term" value="P:glutathione metabolic process"/>
    <property type="evidence" value="ECO:0007669"/>
    <property type="project" value="TreeGrafter"/>
</dbReference>
<protein>
    <submittedName>
        <fullName evidence="2">Metallo-beta-lactamase domain-containing protein</fullName>
    </submittedName>
</protein>
<dbReference type="AlphaFoldDB" id="A0A915MMY3"/>
<dbReference type="SUPFAM" id="SSF56281">
    <property type="entry name" value="Metallo-hydrolase/oxidoreductase"/>
    <property type="match status" value="1"/>
</dbReference>
<dbReference type="PANTHER" id="PTHR43084">
    <property type="entry name" value="PERSULFIDE DIOXYGENASE ETHE1"/>
    <property type="match status" value="1"/>
</dbReference>
<evidence type="ECO:0000313" key="1">
    <source>
        <dbReference type="Proteomes" id="UP000887561"/>
    </source>
</evidence>
<proteinExistence type="predicted"/>
<dbReference type="GO" id="GO:0050313">
    <property type="term" value="F:sulfur dioxygenase activity"/>
    <property type="evidence" value="ECO:0007669"/>
    <property type="project" value="TreeGrafter"/>
</dbReference>
<dbReference type="WBParaSite" id="scaffold42512_cov294.g24015">
    <property type="protein sequence ID" value="scaffold42512_cov294.g24015"/>
    <property type="gene ID" value="scaffold42512_cov294.g24015"/>
</dbReference>
<evidence type="ECO:0000313" key="2">
    <source>
        <dbReference type="WBParaSite" id="scaffold42512_cov294.g24015"/>
    </source>
</evidence>
<dbReference type="InterPro" id="IPR051682">
    <property type="entry name" value="Mito_Persulfide_Diox"/>
</dbReference>
<dbReference type="Proteomes" id="UP000887561">
    <property type="component" value="Unplaced"/>
</dbReference>
<organism evidence="1 2">
    <name type="scientific">Meloidogyne javanica</name>
    <name type="common">Root-knot nematode worm</name>
    <dbReference type="NCBI Taxonomy" id="6303"/>
    <lineage>
        <taxon>Eukaryota</taxon>
        <taxon>Metazoa</taxon>
        <taxon>Ecdysozoa</taxon>
        <taxon>Nematoda</taxon>
        <taxon>Chromadorea</taxon>
        <taxon>Rhabditida</taxon>
        <taxon>Tylenchina</taxon>
        <taxon>Tylenchomorpha</taxon>
        <taxon>Tylenchoidea</taxon>
        <taxon>Meloidogynidae</taxon>
        <taxon>Meloidogyninae</taxon>
        <taxon>Meloidogyne</taxon>
        <taxon>Meloidogyne incognita group</taxon>
    </lineage>
</organism>
<dbReference type="Gene3D" id="3.60.15.10">
    <property type="entry name" value="Ribonuclease Z/Hydroxyacylglutathione hydrolase-like"/>
    <property type="match status" value="1"/>
</dbReference>
<name>A0A915MMY3_MELJA</name>
<dbReference type="GO" id="GO:0005739">
    <property type="term" value="C:mitochondrion"/>
    <property type="evidence" value="ECO:0007669"/>
    <property type="project" value="TreeGrafter"/>
</dbReference>
<reference evidence="2" key="1">
    <citation type="submission" date="2022-11" db="UniProtKB">
        <authorList>
            <consortium name="WormBaseParasite"/>
        </authorList>
    </citation>
    <scope>IDENTIFICATION</scope>
</reference>
<accession>A0A915MMY3</accession>
<dbReference type="PANTHER" id="PTHR43084:SF1">
    <property type="entry name" value="PERSULFIDE DIOXYGENASE ETHE1, MITOCHONDRIAL"/>
    <property type="match status" value="1"/>
</dbReference>
<dbReference type="GO" id="GO:0070813">
    <property type="term" value="P:hydrogen sulfide metabolic process"/>
    <property type="evidence" value="ECO:0007669"/>
    <property type="project" value="TreeGrafter"/>
</dbReference>
<sequence>MSSNLIFRQLFESISCTFTYILGCNSTKQALIIDPLIRELGLNLVYGLNTHIHADHVTGTGQIKRSVNGFPLMKSVLSANAGAKAVDVMVKQYDVIKWGENNELEVRETPGHTNEWLLQAMPF</sequence>